<dbReference type="InterPro" id="IPR025336">
    <property type="entry name" value="SCO4226-like"/>
</dbReference>
<accession>A0A418Q0M3</accession>
<dbReference type="CDD" id="cd07302">
    <property type="entry name" value="CHD"/>
    <property type="match status" value="1"/>
</dbReference>
<comment type="caution">
    <text evidence="2">The sequence shown here is derived from an EMBL/GenBank/DDBJ whole genome shotgun (WGS) entry which is preliminary data.</text>
</comment>
<evidence type="ECO:0000313" key="2">
    <source>
        <dbReference type="EMBL" id="RIX29410.1"/>
    </source>
</evidence>
<dbReference type="GO" id="GO:0035556">
    <property type="term" value="P:intracellular signal transduction"/>
    <property type="evidence" value="ECO:0007669"/>
    <property type="project" value="InterPro"/>
</dbReference>
<dbReference type="GO" id="GO:0004016">
    <property type="term" value="F:adenylate cyclase activity"/>
    <property type="evidence" value="ECO:0007669"/>
    <property type="project" value="UniProtKB-ARBA"/>
</dbReference>
<dbReference type="PANTHER" id="PTHR43081:SF19">
    <property type="entry name" value="PH-SENSITIVE ADENYLATE CYCLASE RV1264"/>
    <property type="match status" value="1"/>
</dbReference>
<dbReference type="Gene3D" id="3.30.70.1230">
    <property type="entry name" value="Nucleotide cyclase"/>
    <property type="match status" value="1"/>
</dbReference>
<dbReference type="Pfam" id="PF00211">
    <property type="entry name" value="Guanylate_cyc"/>
    <property type="match status" value="1"/>
</dbReference>
<feature type="domain" description="Guanylate cyclase" evidence="1">
    <location>
        <begin position="114"/>
        <end position="227"/>
    </location>
</feature>
<dbReference type="AlphaFoldDB" id="A0A418Q0M3"/>
<dbReference type="GO" id="GO:0006171">
    <property type="term" value="P:cAMP biosynthetic process"/>
    <property type="evidence" value="ECO:0007669"/>
    <property type="project" value="TreeGrafter"/>
</dbReference>
<evidence type="ECO:0000259" key="1">
    <source>
        <dbReference type="PROSITE" id="PS50125"/>
    </source>
</evidence>
<protein>
    <submittedName>
        <fullName evidence="2">DUF4242 domain-containing protein</fullName>
    </submittedName>
</protein>
<dbReference type="OrthoDB" id="27092at2"/>
<proteinExistence type="predicted"/>
<reference evidence="2 3" key="1">
    <citation type="submission" date="2018-09" db="EMBL/GenBank/DDBJ databases">
        <title>Sphingomonas sp. DAC4.</title>
        <authorList>
            <person name="Seo T."/>
        </authorList>
    </citation>
    <scope>NUCLEOTIDE SEQUENCE [LARGE SCALE GENOMIC DNA]</scope>
    <source>
        <strain evidence="2 3">DAC4</strain>
    </source>
</reference>
<dbReference type="SMART" id="SM00044">
    <property type="entry name" value="CYCc"/>
    <property type="match status" value="1"/>
</dbReference>
<dbReference type="Proteomes" id="UP000285023">
    <property type="component" value="Unassembled WGS sequence"/>
</dbReference>
<dbReference type="SUPFAM" id="SSF55073">
    <property type="entry name" value="Nucleotide cyclase"/>
    <property type="match status" value="1"/>
</dbReference>
<dbReference type="PANTHER" id="PTHR43081">
    <property type="entry name" value="ADENYLATE CYCLASE, TERMINAL-DIFFERENTIATION SPECIFIC-RELATED"/>
    <property type="match status" value="1"/>
</dbReference>
<dbReference type="EMBL" id="QXTF01000002">
    <property type="protein sequence ID" value="RIX29410.1"/>
    <property type="molecule type" value="Genomic_DNA"/>
</dbReference>
<dbReference type="InterPro" id="IPR001054">
    <property type="entry name" value="A/G_cyclase"/>
</dbReference>
<dbReference type="InterPro" id="IPR029787">
    <property type="entry name" value="Nucleotide_cyclase"/>
</dbReference>
<gene>
    <name evidence="2" type="ORF">D3M59_09005</name>
</gene>
<dbReference type="PROSITE" id="PS50125">
    <property type="entry name" value="GUANYLATE_CYCLASE_2"/>
    <property type="match status" value="1"/>
</dbReference>
<name>A0A418Q0M3_9SPHN</name>
<evidence type="ECO:0000313" key="3">
    <source>
        <dbReference type="Proteomes" id="UP000285023"/>
    </source>
</evidence>
<dbReference type="Pfam" id="PF14026">
    <property type="entry name" value="SCO4226-like"/>
    <property type="match status" value="1"/>
</dbReference>
<dbReference type="InterPro" id="IPR042557">
    <property type="entry name" value="SCO4226"/>
</dbReference>
<keyword evidence="3" id="KW-1185">Reference proteome</keyword>
<dbReference type="RefSeq" id="WP_119533298.1">
    <property type="nucleotide sequence ID" value="NZ_QXTF01000002.1"/>
</dbReference>
<sequence>MPLYMDIHTVSGANAEDVAKAHISDLEIQDRYDVEYLKYWFNQDCGKLFCLVEAPSAEAARCVHEQAHGMVAEKLIEVDPELVDSFMGHSALDAGGAALIPGAATGPRDPGVRTVMFTDIVGSTEITSRFGDDVALAVLNAHDKIVRDALEANAGKEVKHTGDGIMASFFSAASAVRAACQIQAALRDHNEEVDHPVTVRIGISAGEPVEQNDDLFGSTVQLAARLCAQADPGQVLVSNVIADLCIGKGLKFDNAGPRDIKGFEAPVHTHSVRILC</sequence>
<dbReference type="Gene3D" id="3.30.70.3090">
    <property type="entry name" value="ORF SCO4226, nickel-binding ferredoxin-like monomer"/>
    <property type="match status" value="1"/>
</dbReference>
<dbReference type="InterPro" id="IPR050697">
    <property type="entry name" value="Adenylyl/Guanylyl_Cyclase_3/4"/>
</dbReference>
<organism evidence="2 3">
    <name type="scientific">Sphingomonas edaphi</name>
    <dbReference type="NCBI Taxonomy" id="2315689"/>
    <lineage>
        <taxon>Bacteria</taxon>
        <taxon>Pseudomonadati</taxon>
        <taxon>Pseudomonadota</taxon>
        <taxon>Alphaproteobacteria</taxon>
        <taxon>Sphingomonadales</taxon>
        <taxon>Sphingomonadaceae</taxon>
        <taxon>Sphingomonas</taxon>
    </lineage>
</organism>